<organism evidence="1 4">
    <name type="scientific">Weissella hellenica</name>
    <dbReference type="NCBI Taxonomy" id="46256"/>
    <lineage>
        <taxon>Bacteria</taxon>
        <taxon>Bacillati</taxon>
        <taxon>Bacillota</taxon>
        <taxon>Bacilli</taxon>
        <taxon>Lactobacillales</taxon>
        <taxon>Lactobacillaceae</taxon>
        <taxon>Weissella</taxon>
    </lineage>
</organism>
<dbReference type="Proteomes" id="UP000585749">
    <property type="component" value="Unassembled WGS sequence"/>
</dbReference>
<dbReference type="RefSeq" id="WP_074426862.1">
    <property type="nucleotide sequence ID" value="NZ_BJEG01000001.1"/>
</dbReference>
<dbReference type="AlphaFoldDB" id="A0A4Y4G1J0"/>
<comment type="caution">
    <text evidence="1">The sequence shown here is derived from an EMBL/GenBank/DDBJ whole genome shotgun (WGS) entry which is preliminary data.</text>
</comment>
<keyword evidence="3" id="KW-1185">Reference proteome</keyword>
<evidence type="ECO:0000313" key="3">
    <source>
        <dbReference type="Proteomes" id="UP000182448"/>
    </source>
</evidence>
<evidence type="ECO:0000313" key="2">
    <source>
        <dbReference type="EMBL" id="SCB79636.1"/>
    </source>
</evidence>
<dbReference type="OrthoDB" id="2147574at2"/>
<reference evidence="1 4" key="2">
    <citation type="submission" date="2020-04" db="EMBL/GenBank/DDBJ databases">
        <title>MicrobeNet Type strains.</title>
        <authorList>
            <person name="Nicholson A.C."/>
        </authorList>
    </citation>
    <scope>NUCLEOTIDE SEQUENCE [LARGE SCALE GENOMIC DNA]</scope>
    <source>
        <strain evidence="1 4">CCUG 33494</strain>
    </source>
</reference>
<name>A0A4Y4G1J0_WEIHE</name>
<evidence type="ECO:0000313" key="1">
    <source>
        <dbReference type="EMBL" id="NKY66127.1"/>
    </source>
</evidence>
<dbReference type="EMBL" id="JAAXPM010000001">
    <property type="protein sequence ID" value="NKY66127.1"/>
    <property type="molecule type" value="Genomic_DNA"/>
</dbReference>
<gene>
    <name evidence="2" type="ORF">GA0061075_102171</name>
    <name evidence="1" type="ORF">HF960_00150</name>
</gene>
<protein>
    <submittedName>
        <fullName evidence="2">ComK protein</fullName>
    </submittedName>
</protein>
<proteinExistence type="predicted"/>
<accession>A0A4Y4G1J0</accession>
<dbReference type="EMBL" id="FMAW01000002">
    <property type="protein sequence ID" value="SCB79636.1"/>
    <property type="molecule type" value="Genomic_DNA"/>
</dbReference>
<dbReference type="GO" id="GO:0030420">
    <property type="term" value="P:establishment of competence for transformation"/>
    <property type="evidence" value="ECO:0007669"/>
    <property type="project" value="InterPro"/>
</dbReference>
<evidence type="ECO:0000313" key="4">
    <source>
        <dbReference type="Proteomes" id="UP000585749"/>
    </source>
</evidence>
<dbReference type="Proteomes" id="UP000182448">
    <property type="component" value="Unassembled WGS sequence"/>
</dbReference>
<reference evidence="2 3" key="1">
    <citation type="submission" date="2016-08" db="EMBL/GenBank/DDBJ databases">
        <authorList>
            <person name="Varghese N."/>
            <person name="Submissions Spin"/>
        </authorList>
    </citation>
    <scope>NUCLEOTIDE SEQUENCE [LARGE SCALE GENOMIC DNA]</scope>
    <source>
        <strain evidence="2 3">R-53116</strain>
    </source>
</reference>
<sequence length="235" mass="27235">MTYTVTVSEKGYCSEVLMSVAETGDICPQTTLMIVAAHDRYQRSVSRIYYIDGMVVDVNVSTNYLLAKLESKTSFKRTQQIEAFYRLLPPALIRQMRSWIMQNYAFIPVTSYKSGPTTWVNARYISDVQTRGMQTSIILVDGSVLNINKHKDKFMKQLVATKIVSLWMTQYAFGYGDHFDKMLLPFINWPAQVAYQMNRDRLQYLLIVTSLENLMIKENETNINKINYVIRLMAQ</sequence>